<reference evidence="11" key="1">
    <citation type="submission" date="2017-02" db="UniProtKB">
        <authorList>
            <consortium name="WormBaseParasite"/>
        </authorList>
    </citation>
    <scope>IDENTIFICATION</scope>
</reference>
<name>A0A0N4YT70_NIPBR</name>
<keyword evidence="5" id="KW-0256">Endoplasmic reticulum</keyword>
<keyword evidence="3" id="KW-0732">Signal</keyword>
<dbReference type="Pfam" id="PF08615">
    <property type="entry name" value="RNase_H2_suC"/>
    <property type="match status" value="1"/>
</dbReference>
<dbReference type="GO" id="GO:0016887">
    <property type="term" value="F:ATP hydrolysis activity"/>
    <property type="evidence" value="ECO:0007669"/>
    <property type="project" value="InterPro"/>
</dbReference>
<dbReference type="InterPro" id="IPR013924">
    <property type="entry name" value="RNase_H2_suC"/>
</dbReference>
<keyword evidence="4" id="KW-0547">Nucleotide-binding</keyword>
<dbReference type="InterPro" id="IPR010448">
    <property type="entry name" value="Torsin"/>
</dbReference>
<comment type="similarity">
    <text evidence="2">Belongs to the ClpA/ClpB family. Torsin subfamily.</text>
</comment>
<dbReference type="EMBL" id="UYSL01025146">
    <property type="protein sequence ID" value="VDL84180.1"/>
    <property type="molecule type" value="Genomic_DNA"/>
</dbReference>
<evidence type="ECO:0000256" key="6">
    <source>
        <dbReference type="ARBA" id="ARBA00022840"/>
    </source>
</evidence>
<dbReference type="AlphaFoldDB" id="A0A0N4YT70"/>
<dbReference type="GO" id="GO:0071218">
    <property type="term" value="P:cellular response to misfolded protein"/>
    <property type="evidence" value="ECO:0007669"/>
    <property type="project" value="TreeGrafter"/>
</dbReference>
<evidence type="ECO:0000256" key="4">
    <source>
        <dbReference type="ARBA" id="ARBA00022741"/>
    </source>
</evidence>
<dbReference type="Gene3D" id="2.40.128.680">
    <property type="match status" value="1"/>
</dbReference>
<proteinExistence type="inferred from homology"/>
<dbReference type="PANTHER" id="PTHR10760">
    <property type="entry name" value="TORSIN"/>
    <property type="match status" value="1"/>
</dbReference>
<accession>A0A0N4YT70</accession>
<dbReference type="Proteomes" id="UP000271162">
    <property type="component" value="Unassembled WGS sequence"/>
</dbReference>
<keyword evidence="7" id="KW-0325">Glycoprotein</keyword>
<keyword evidence="6" id="KW-0067">ATP-binding</keyword>
<dbReference type="GO" id="GO:0032299">
    <property type="term" value="C:ribonuclease H2 complex"/>
    <property type="evidence" value="ECO:0007669"/>
    <property type="project" value="InterPro"/>
</dbReference>
<protein>
    <submittedName>
        <fullName evidence="11">Torsin-like protein (inferred by orthology to a D. melanogaster protein)</fullName>
    </submittedName>
</protein>
<dbReference type="Pfam" id="PF21376">
    <property type="entry name" value="TOR1A_C"/>
    <property type="match status" value="1"/>
</dbReference>
<dbReference type="GO" id="GO:0005524">
    <property type="term" value="F:ATP binding"/>
    <property type="evidence" value="ECO:0007669"/>
    <property type="project" value="UniProtKB-KW"/>
</dbReference>
<dbReference type="OMA" id="NDKSDFF"/>
<dbReference type="WBParaSite" id="NBR_0002044201-mRNA-1">
    <property type="protein sequence ID" value="NBR_0002044201-mRNA-1"/>
    <property type="gene ID" value="NBR_0002044201"/>
</dbReference>
<dbReference type="InterPro" id="IPR049337">
    <property type="entry name" value="TOR1A_C"/>
</dbReference>
<evidence type="ECO:0000256" key="5">
    <source>
        <dbReference type="ARBA" id="ARBA00022824"/>
    </source>
</evidence>
<evidence type="ECO:0000313" key="11">
    <source>
        <dbReference type="WBParaSite" id="NBR_0002044201-mRNA-1"/>
    </source>
</evidence>
<dbReference type="Gene3D" id="3.40.50.300">
    <property type="entry name" value="P-loop containing nucleotide triphosphate hydrolases"/>
    <property type="match status" value="1"/>
</dbReference>
<evidence type="ECO:0000313" key="10">
    <source>
        <dbReference type="Proteomes" id="UP000271162"/>
    </source>
</evidence>
<reference evidence="9 10" key="2">
    <citation type="submission" date="2018-11" db="EMBL/GenBank/DDBJ databases">
        <authorList>
            <consortium name="Pathogen Informatics"/>
        </authorList>
    </citation>
    <scope>NUCLEOTIDE SEQUENCE [LARGE SCALE GENOMIC DNA]</scope>
</reference>
<dbReference type="GO" id="GO:0006401">
    <property type="term" value="P:RNA catabolic process"/>
    <property type="evidence" value="ECO:0007669"/>
    <property type="project" value="InterPro"/>
</dbReference>
<evidence type="ECO:0000313" key="9">
    <source>
        <dbReference type="EMBL" id="VDL84180.1"/>
    </source>
</evidence>
<keyword evidence="10" id="KW-1185">Reference proteome</keyword>
<dbReference type="STRING" id="27835.A0A0N4YT70"/>
<evidence type="ECO:0000259" key="8">
    <source>
        <dbReference type="Pfam" id="PF21376"/>
    </source>
</evidence>
<evidence type="ECO:0000256" key="7">
    <source>
        <dbReference type="ARBA" id="ARBA00023180"/>
    </source>
</evidence>
<dbReference type="SUPFAM" id="SSF52540">
    <property type="entry name" value="P-loop containing nucleoside triphosphate hydrolases"/>
    <property type="match status" value="1"/>
</dbReference>
<sequence length="408" mass="46476">MASPVCVISKRSPTSADEKKAIHSIPCKLQYDGPAPVSGYFVTEERPDSTLTATFRGHGLQGVNLDLPNGYELSVLKKRGAAVLFGSGALWTYQNKIKCRLYECCEHPYLNPRFDKLHRDLHELVYGQHLVLDTVENAIRAHWTNEHPKKPLSMSFHGFTGSGKNYVSEIIANNTFKNGMKSNFVHQIVATSEYPDKTKIDEYKLRLRTRILDAVTKCGRAMFIFDEADKLPEQLLESIKPFLDYYNSVGGVDFRKSTFIFLSNRGGNMIANLALTHHQSGSPREELTLKNFERVLMQAAYNEPGGLKFCELISSHLIDHFIPFLPLERRHVILCTKWYMMSQGRKDLVEDDDLIMKIVDSLQYFPREQEIFSSSGCKRIAAKADLEISRRTRPSLAIKHLNLDDDEL</sequence>
<comment type="subcellular location">
    <subcellularLocation>
        <location evidence="1">Endoplasmic reticulum lumen</location>
    </subcellularLocation>
</comment>
<dbReference type="FunFam" id="3.40.50.300:FF:002276">
    <property type="entry name" value="Torsin, putative"/>
    <property type="match status" value="1"/>
</dbReference>
<evidence type="ECO:0000256" key="1">
    <source>
        <dbReference type="ARBA" id="ARBA00004319"/>
    </source>
</evidence>
<gene>
    <name evidence="9" type="ORF">NBR_LOCUS20443</name>
</gene>
<dbReference type="PANTHER" id="PTHR10760:SF2">
    <property type="entry name" value="LD13476P-RELATED"/>
    <property type="match status" value="1"/>
</dbReference>
<evidence type="ECO:0000256" key="2">
    <source>
        <dbReference type="ARBA" id="ARBA00006235"/>
    </source>
</evidence>
<feature type="domain" description="Torsin-1A C-terminal" evidence="8">
    <location>
        <begin position="327"/>
        <end position="385"/>
    </location>
</feature>
<dbReference type="GO" id="GO:0005788">
    <property type="term" value="C:endoplasmic reticulum lumen"/>
    <property type="evidence" value="ECO:0007669"/>
    <property type="project" value="UniProtKB-SubCell"/>
</dbReference>
<organism evidence="11">
    <name type="scientific">Nippostrongylus brasiliensis</name>
    <name type="common">Rat hookworm</name>
    <dbReference type="NCBI Taxonomy" id="27835"/>
    <lineage>
        <taxon>Eukaryota</taxon>
        <taxon>Metazoa</taxon>
        <taxon>Ecdysozoa</taxon>
        <taxon>Nematoda</taxon>
        <taxon>Chromadorea</taxon>
        <taxon>Rhabditida</taxon>
        <taxon>Rhabditina</taxon>
        <taxon>Rhabditomorpha</taxon>
        <taxon>Strongyloidea</taxon>
        <taxon>Heligmosomidae</taxon>
        <taxon>Nippostrongylus</taxon>
    </lineage>
</organism>
<dbReference type="CDD" id="cd09271">
    <property type="entry name" value="RNase_H2-C"/>
    <property type="match status" value="1"/>
</dbReference>
<evidence type="ECO:0000256" key="3">
    <source>
        <dbReference type="ARBA" id="ARBA00022729"/>
    </source>
</evidence>
<dbReference type="Pfam" id="PF06309">
    <property type="entry name" value="Torsin"/>
    <property type="match status" value="1"/>
</dbReference>
<dbReference type="InterPro" id="IPR027417">
    <property type="entry name" value="P-loop_NTPase"/>
</dbReference>